<dbReference type="PROSITE" id="PS50330">
    <property type="entry name" value="UIM"/>
    <property type="match status" value="1"/>
</dbReference>
<dbReference type="PRINTS" id="PR01887">
    <property type="entry name" value="SPECTRNALPHA"/>
</dbReference>
<dbReference type="CDD" id="cd11805">
    <property type="entry name" value="SH3_GRB2_like_C"/>
    <property type="match status" value="1"/>
</dbReference>
<dbReference type="SUPFAM" id="SSF89009">
    <property type="entry name" value="GAT-like domain"/>
    <property type="match status" value="1"/>
</dbReference>
<dbReference type="InterPro" id="IPR003903">
    <property type="entry name" value="UIM_dom"/>
</dbReference>
<keyword evidence="7" id="KW-0967">Endosome</keyword>
<feature type="compositionally biased region" description="Low complexity" evidence="10">
    <location>
        <begin position="198"/>
        <end position="207"/>
    </location>
</feature>
<name>A0A137PIB7_CONC2</name>
<comment type="similarity">
    <text evidence="2">Belongs to the STAM family.</text>
</comment>
<evidence type="ECO:0000259" key="12">
    <source>
        <dbReference type="PROSITE" id="PS50179"/>
    </source>
</evidence>
<dbReference type="EMBL" id="KQ964420">
    <property type="protein sequence ID" value="KXN74746.1"/>
    <property type="molecule type" value="Genomic_DNA"/>
</dbReference>
<dbReference type="Proteomes" id="UP000070444">
    <property type="component" value="Unassembled WGS sequence"/>
</dbReference>
<dbReference type="AlphaFoldDB" id="A0A137PIB7"/>
<dbReference type="GO" id="GO:0043328">
    <property type="term" value="P:protein transport to vacuole involved in ubiquitin-dependent protein catabolic process via the multivesicular body sorting pathway"/>
    <property type="evidence" value="ECO:0007669"/>
    <property type="project" value="TreeGrafter"/>
</dbReference>
<dbReference type="STRING" id="796925.A0A137PIB7"/>
<feature type="region of interest" description="Disordered" evidence="10">
    <location>
        <begin position="376"/>
        <end position="473"/>
    </location>
</feature>
<dbReference type="SMART" id="SM00288">
    <property type="entry name" value="VHS"/>
    <property type="match status" value="1"/>
</dbReference>
<feature type="compositionally biased region" description="Polar residues" evidence="10">
    <location>
        <begin position="404"/>
        <end position="416"/>
    </location>
</feature>
<organism evidence="13 14">
    <name type="scientific">Conidiobolus coronatus (strain ATCC 28846 / CBS 209.66 / NRRL 28638)</name>
    <name type="common">Delacroixia coronata</name>
    <dbReference type="NCBI Taxonomy" id="796925"/>
    <lineage>
        <taxon>Eukaryota</taxon>
        <taxon>Fungi</taxon>
        <taxon>Fungi incertae sedis</taxon>
        <taxon>Zoopagomycota</taxon>
        <taxon>Entomophthoromycotina</taxon>
        <taxon>Entomophthoromycetes</taxon>
        <taxon>Entomophthorales</taxon>
        <taxon>Ancylistaceae</taxon>
        <taxon>Conidiobolus</taxon>
    </lineage>
</organism>
<dbReference type="SUPFAM" id="SSF50044">
    <property type="entry name" value="SH3-domain"/>
    <property type="match status" value="1"/>
</dbReference>
<dbReference type="PANTHER" id="PTHR45929">
    <property type="entry name" value="JAK PATHWAY SIGNAL TRANSDUCTION ADAPTOR MOLECULE"/>
    <property type="match status" value="1"/>
</dbReference>
<dbReference type="Gene3D" id="1.20.5.1940">
    <property type="match status" value="1"/>
</dbReference>
<evidence type="ECO:0000256" key="10">
    <source>
        <dbReference type="SAM" id="MobiDB-lite"/>
    </source>
</evidence>
<evidence type="ECO:0000313" key="13">
    <source>
        <dbReference type="EMBL" id="KXN74746.1"/>
    </source>
</evidence>
<dbReference type="GO" id="GO:0033565">
    <property type="term" value="C:ESCRT-0 complex"/>
    <property type="evidence" value="ECO:0007669"/>
    <property type="project" value="TreeGrafter"/>
</dbReference>
<evidence type="ECO:0000256" key="6">
    <source>
        <dbReference type="ARBA" id="ARBA00022448"/>
    </source>
</evidence>
<dbReference type="SMART" id="SM00326">
    <property type="entry name" value="SH3"/>
    <property type="match status" value="1"/>
</dbReference>
<dbReference type="PANTHER" id="PTHR45929:SF3">
    <property type="entry name" value="JAK PATHWAY SIGNAL TRANSDUCTION ADAPTOR MOLECULE"/>
    <property type="match status" value="1"/>
</dbReference>
<evidence type="ECO:0000313" key="14">
    <source>
        <dbReference type="Proteomes" id="UP000070444"/>
    </source>
</evidence>
<evidence type="ECO:0000256" key="5">
    <source>
        <dbReference type="ARBA" id="ARBA00022443"/>
    </source>
</evidence>
<dbReference type="GO" id="GO:0035091">
    <property type="term" value="F:phosphatidylinositol binding"/>
    <property type="evidence" value="ECO:0007669"/>
    <property type="project" value="InterPro"/>
</dbReference>
<evidence type="ECO:0000256" key="9">
    <source>
        <dbReference type="PROSITE-ProRule" id="PRU00192"/>
    </source>
</evidence>
<keyword evidence="14" id="KW-1185">Reference proteome</keyword>
<dbReference type="GO" id="GO:0010008">
    <property type="term" value="C:endosome membrane"/>
    <property type="evidence" value="ECO:0007669"/>
    <property type="project" value="UniProtKB-SubCell"/>
</dbReference>
<accession>A0A137PIB7</accession>
<dbReference type="PROSITE" id="PS50002">
    <property type="entry name" value="SH3"/>
    <property type="match status" value="1"/>
</dbReference>
<dbReference type="SUPFAM" id="SSF48464">
    <property type="entry name" value="ENTH/VHS domain"/>
    <property type="match status" value="1"/>
</dbReference>
<dbReference type="Pfam" id="PF00790">
    <property type="entry name" value="VHS"/>
    <property type="match status" value="1"/>
</dbReference>
<dbReference type="Gene3D" id="2.30.30.40">
    <property type="entry name" value="SH3 Domains"/>
    <property type="match status" value="1"/>
</dbReference>
<comment type="subcellular location">
    <subcellularLocation>
        <location evidence="1">Endosome membrane</location>
        <topology evidence="1">Peripheral membrane protein</topology>
        <orientation evidence="1">Cytoplasmic side</orientation>
    </subcellularLocation>
</comment>
<dbReference type="InterPro" id="IPR050670">
    <property type="entry name" value="STAM"/>
</dbReference>
<reference evidence="13 14" key="1">
    <citation type="journal article" date="2015" name="Genome Biol. Evol.">
        <title>Phylogenomic analyses indicate that early fungi evolved digesting cell walls of algal ancestors of land plants.</title>
        <authorList>
            <person name="Chang Y."/>
            <person name="Wang S."/>
            <person name="Sekimoto S."/>
            <person name="Aerts A.L."/>
            <person name="Choi C."/>
            <person name="Clum A."/>
            <person name="LaButti K.M."/>
            <person name="Lindquist E.A."/>
            <person name="Yee Ngan C."/>
            <person name="Ohm R.A."/>
            <person name="Salamov A.A."/>
            <person name="Grigoriev I.V."/>
            <person name="Spatafora J.W."/>
            <person name="Berbee M.L."/>
        </authorList>
    </citation>
    <scope>NUCLEOTIDE SEQUENCE [LARGE SCALE GENOMIC DNA]</scope>
    <source>
        <strain evidence="13 14">NRRL 28638</strain>
    </source>
</reference>
<evidence type="ECO:0000256" key="7">
    <source>
        <dbReference type="ARBA" id="ARBA00022753"/>
    </source>
</evidence>
<evidence type="ECO:0000256" key="2">
    <source>
        <dbReference type="ARBA" id="ARBA00009666"/>
    </source>
</evidence>
<feature type="compositionally biased region" description="Low complexity" evidence="10">
    <location>
        <begin position="451"/>
        <end position="473"/>
    </location>
</feature>
<dbReference type="InterPro" id="IPR008942">
    <property type="entry name" value="ENTH_VHS"/>
</dbReference>
<feature type="region of interest" description="Disordered" evidence="10">
    <location>
        <begin position="179"/>
        <end position="207"/>
    </location>
</feature>
<proteinExistence type="inferred from homology"/>
<evidence type="ECO:0000256" key="4">
    <source>
        <dbReference type="ARBA" id="ARBA00018978"/>
    </source>
</evidence>
<feature type="domain" description="VHS" evidence="12">
    <location>
        <begin position="16"/>
        <end position="144"/>
    </location>
</feature>
<dbReference type="Gene3D" id="1.25.40.90">
    <property type="match status" value="1"/>
</dbReference>
<dbReference type="InterPro" id="IPR001452">
    <property type="entry name" value="SH3_domain"/>
</dbReference>
<keyword evidence="5 9" id="KW-0728">SH3 domain</keyword>
<evidence type="ECO:0000259" key="11">
    <source>
        <dbReference type="PROSITE" id="PS50002"/>
    </source>
</evidence>
<sequence length="473" mass="53266">MFRGSINAFDEVVAKATSENLTSENWEVNLEICDRIKNDSTARDCINAITKRMVHRNSNVVLYCLSLTSCLINNCGYLVRPEVSSRAFTTTLERVLKDNVIHSIVKDKILEYIQDWAKEFNKEPGLGLIEELRQNLIRQGFRFPSTDKTPQLPAKNKDQEQEELDLAIALSLSEAANKTTSSNYKASSNTTTAPSKPLPQATPTAATKPAAKFQVRALYDFTPSESQELGFRKGDIVKVLDSQYPNWWKGELNGQVGLFPNNYVERIPDTIQNDSIDLLDLESAVNRDSAIIDDLLAKLSLLDPSKDRIGEDENLQKMYSDALSLRPKLIKLINSYTYKRDRLLALNERFVKCKSEYEKLQEQQLAQYHPITPPTSNYSYTAEPQPVAPGSAYPGYYQPPHTLQHATSTHSLNSSSVPPPHGYYPPSYDNRTAEAGQPAGYYYSHGSVDGYPPSQYPPQSQQSPYQPQQQQRP</sequence>
<evidence type="ECO:0000256" key="8">
    <source>
        <dbReference type="ARBA" id="ARBA00022927"/>
    </source>
</evidence>
<keyword evidence="6" id="KW-0813">Transport</keyword>
<keyword evidence="8" id="KW-0653">Protein transport</keyword>
<feature type="compositionally biased region" description="Polar residues" evidence="10">
    <location>
        <begin position="179"/>
        <end position="194"/>
    </location>
</feature>
<dbReference type="Pfam" id="PF00018">
    <property type="entry name" value="SH3_1"/>
    <property type="match status" value="1"/>
</dbReference>
<protein>
    <recommendedName>
        <fullName evidence="3">Class E vacuolar protein-sorting machinery protein HSE1</fullName>
    </recommendedName>
    <alternativeName>
        <fullName evidence="4">Class E vacuolar protein-sorting machinery protein hse1</fullName>
    </alternativeName>
</protein>
<dbReference type="PROSITE" id="PS50179">
    <property type="entry name" value="VHS"/>
    <property type="match status" value="1"/>
</dbReference>
<dbReference type="PRINTS" id="PR00452">
    <property type="entry name" value="SH3DOMAIN"/>
</dbReference>
<dbReference type="OrthoDB" id="10255964at2759"/>
<dbReference type="FunFam" id="2.30.30.40:FF:000072">
    <property type="entry name" value="Unconventional Myosin IB"/>
    <property type="match status" value="1"/>
</dbReference>
<evidence type="ECO:0000256" key="1">
    <source>
        <dbReference type="ARBA" id="ARBA00004125"/>
    </source>
</evidence>
<feature type="domain" description="SH3" evidence="11">
    <location>
        <begin position="210"/>
        <end position="269"/>
    </location>
</feature>
<dbReference type="InterPro" id="IPR036028">
    <property type="entry name" value="SH3-like_dom_sf"/>
</dbReference>
<dbReference type="InterPro" id="IPR002014">
    <property type="entry name" value="VHS_dom"/>
</dbReference>
<dbReference type="GO" id="GO:0043130">
    <property type="term" value="F:ubiquitin binding"/>
    <property type="evidence" value="ECO:0007669"/>
    <property type="project" value="InterPro"/>
</dbReference>
<dbReference type="CDD" id="cd16978">
    <property type="entry name" value="VHS_HSE1"/>
    <property type="match status" value="1"/>
</dbReference>
<gene>
    <name evidence="13" type="ORF">CONCODRAFT_2057</name>
</gene>
<evidence type="ECO:0000256" key="3">
    <source>
        <dbReference type="ARBA" id="ARBA00017923"/>
    </source>
</evidence>
<dbReference type="OMA" id="QVYRDWW"/>